<dbReference type="Pfam" id="PF01204">
    <property type="entry name" value="Trehalase"/>
    <property type="match status" value="1"/>
</dbReference>
<dbReference type="GO" id="GO:0005509">
    <property type="term" value="F:calcium ion binding"/>
    <property type="evidence" value="ECO:0007669"/>
    <property type="project" value="InterPro"/>
</dbReference>
<evidence type="ECO:0000259" key="7">
    <source>
        <dbReference type="Pfam" id="PF07492"/>
    </source>
</evidence>
<dbReference type="GO" id="GO:0004555">
    <property type="term" value="F:alpha,alpha-trehalase activity"/>
    <property type="evidence" value="ECO:0007669"/>
    <property type="project" value="UniProtKB-EC"/>
</dbReference>
<dbReference type="InterPro" id="IPR011120">
    <property type="entry name" value="Trehalase_Ca-bd"/>
</dbReference>
<accession>A0A9P6ULS6</accession>
<comment type="catalytic activity">
    <reaction evidence="1 5">
        <text>alpha,alpha-trehalose + H2O = alpha-D-glucose + beta-D-glucose</text>
        <dbReference type="Rhea" id="RHEA:32675"/>
        <dbReference type="ChEBI" id="CHEBI:15377"/>
        <dbReference type="ChEBI" id="CHEBI:15903"/>
        <dbReference type="ChEBI" id="CHEBI:16551"/>
        <dbReference type="ChEBI" id="CHEBI:17925"/>
        <dbReference type="EC" id="3.2.1.28"/>
    </reaction>
</comment>
<proteinExistence type="inferred from homology"/>
<feature type="compositionally biased region" description="Low complexity" evidence="6">
    <location>
        <begin position="761"/>
        <end position="773"/>
    </location>
</feature>
<comment type="similarity">
    <text evidence="2 5">Belongs to the glycosyl hydrolase 37 family.</text>
</comment>
<evidence type="ECO:0000313" key="9">
    <source>
        <dbReference type="Proteomes" id="UP000823405"/>
    </source>
</evidence>
<name>A0A9P6ULS6_9FUNG</name>
<evidence type="ECO:0000313" key="8">
    <source>
        <dbReference type="EMBL" id="KAG0310635.1"/>
    </source>
</evidence>
<feature type="region of interest" description="Disordered" evidence="6">
    <location>
        <begin position="761"/>
        <end position="844"/>
    </location>
</feature>
<dbReference type="PANTHER" id="PTHR23403:SF6">
    <property type="entry name" value="CYTOSOLIC NEUTRAL TREHALASE-RELATED"/>
    <property type="match status" value="1"/>
</dbReference>
<dbReference type="Gene3D" id="1.50.10.10">
    <property type="match status" value="1"/>
</dbReference>
<dbReference type="EMBL" id="JAAAIN010000811">
    <property type="protein sequence ID" value="KAG0310635.1"/>
    <property type="molecule type" value="Genomic_DNA"/>
</dbReference>
<evidence type="ECO:0000256" key="3">
    <source>
        <dbReference type="ARBA" id="ARBA00022801"/>
    </source>
</evidence>
<dbReference type="Proteomes" id="UP000823405">
    <property type="component" value="Unassembled WGS sequence"/>
</dbReference>
<dbReference type="EC" id="3.2.1.28" evidence="5"/>
<keyword evidence="4 5" id="KW-0326">Glycosidase</keyword>
<dbReference type="AlphaFoldDB" id="A0A9P6ULS6"/>
<keyword evidence="9" id="KW-1185">Reference proteome</keyword>
<feature type="compositionally biased region" description="Low complexity" evidence="6">
    <location>
        <begin position="803"/>
        <end position="812"/>
    </location>
</feature>
<evidence type="ECO:0000256" key="1">
    <source>
        <dbReference type="ARBA" id="ARBA00001576"/>
    </source>
</evidence>
<reference evidence="8" key="1">
    <citation type="journal article" date="2020" name="Fungal Divers.">
        <title>Resolving the Mortierellaceae phylogeny through synthesis of multi-gene phylogenetics and phylogenomics.</title>
        <authorList>
            <person name="Vandepol N."/>
            <person name="Liber J."/>
            <person name="Desiro A."/>
            <person name="Na H."/>
            <person name="Kennedy M."/>
            <person name="Barry K."/>
            <person name="Grigoriev I.V."/>
            <person name="Miller A.N."/>
            <person name="O'Donnell K."/>
            <person name="Stajich J.E."/>
            <person name="Bonito G."/>
        </authorList>
    </citation>
    <scope>NUCLEOTIDE SEQUENCE</scope>
    <source>
        <strain evidence="8">NVP60</strain>
    </source>
</reference>
<comment type="caution">
    <text evidence="8">The sequence shown here is derived from an EMBL/GenBank/DDBJ whole genome shotgun (WGS) entry which is preliminary data.</text>
</comment>
<keyword evidence="3 5" id="KW-0378">Hydrolase</keyword>
<organism evidence="8 9">
    <name type="scientific">Linnemannia gamsii</name>
    <dbReference type="NCBI Taxonomy" id="64522"/>
    <lineage>
        <taxon>Eukaryota</taxon>
        <taxon>Fungi</taxon>
        <taxon>Fungi incertae sedis</taxon>
        <taxon>Mucoromycota</taxon>
        <taxon>Mortierellomycotina</taxon>
        <taxon>Mortierellomycetes</taxon>
        <taxon>Mortierellales</taxon>
        <taxon>Mortierellaceae</taxon>
        <taxon>Linnemannia</taxon>
    </lineage>
</organism>
<evidence type="ECO:0000256" key="6">
    <source>
        <dbReference type="SAM" id="MobiDB-lite"/>
    </source>
</evidence>
<dbReference type="InterPro" id="IPR001661">
    <property type="entry name" value="Glyco_hydro_37"/>
</dbReference>
<dbReference type="PROSITE" id="PS00928">
    <property type="entry name" value="TREHALASE_2"/>
    <property type="match status" value="1"/>
</dbReference>
<protein>
    <recommendedName>
        <fullName evidence="5">Trehalase</fullName>
        <ecNumber evidence="5">3.2.1.28</ecNumber>
    </recommendedName>
    <alternativeName>
        <fullName evidence="5">Alpha-trehalose glucohydrolase</fullName>
    </alternativeName>
</protein>
<evidence type="ECO:0000256" key="5">
    <source>
        <dbReference type="RuleBase" id="RU361180"/>
    </source>
</evidence>
<dbReference type="InterPro" id="IPR008928">
    <property type="entry name" value="6-hairpin_glycosidase_sf"/>
</dbReference>
<evidence type="ECO:0000256" key="4">
    <source>
        <dbReference type="ARBA" id="ARBA00023295"/>
    </source>
</evidence>
<dbReference type="GO" id="GO:0005993">
    <property type="term" value="P:trehalose catabolic process"/>
    <property type="evidence" value="ECO:0007669"/>
    <property type="project" value="InterPro"/>
</dbReference>
<gene>
    <name evidence="8" type="primary">NTH1_2</name>
    <name evidence="8" type="ORF">BGZ97_012431</name>
</gene>
<feature type="compositionally biased region" description="Polar residues" evidence="6">
    <location>
        <begin position="507"/>
        <end position="523"/>
    </location>
</feature>
<sequence>MTGSARLPMPPLTTVVPANEYYANANYVSRNRTVGSHMPPISVTDCYYNVLPICMLTRNLTEDDKAIKPRRFLIDVEETQRLILEQEDTDGDFQITVNDIGPKVITLGTADSAGFNKYDVRGTYMLSNLLQELSLAQDYGRKYVVLDEARLNENPVDRLSRMIRHHFWDGLTRRIDAEGLEIISNDPKNRSNNTAPRIYVPHGESEVLEYYKGVSASKPSLRLEVEQLPKEITPTYVQSINEKPGILALAMTKHMEEDGSETLKGIPFVVPGGRFNEMYGWDSYFESLGLLTDGRLELAKGMVDNFVYEIQHYGKILNANRSYYLTRTQPPFLTDMMLKVYDRLPFSLETENKQWLAVTLAAAIKEYLTVWMSQPRYDPVTGLSRFYSEGVGMPPETEATHFDHVIKPFADAMGLSIEAYSKMYNEGILVEPELDTYFKHDRAVRESGHDTTYRLDNCCADLATIDLNALLYKYEIDIAETIQTIFGDSFETPYFNCYDDTLAAQETKTTETGGQDKSANGGQKTEPEERMMMHTSEQWFERARVRQERLNRYCWNEERGMFFDYDTRLETMCTYESVTTFYAMWAGCADRDKADRMMTKALPLFEVKGGLVSGTESSRGFITLARPNRQWDFPFGWAPHQIISWIGFEKYGFMEEARRTCYRWLYTITKSFVDFNGVVPEKFDVVDMTHKVQVEYGNVGVDFKFIPREGFGWMNASYQVGLGYMDRGLRRALGAVMDPTKVFKSRSQTSLLNAYAAPVNASKSDSSSDVAVKTAGGESSSGKVDKNISNITIKEEIPGSSEQQQQQQQQHLHPAEHHHHPVGHQSLVEQPLDVTTRLRRPHRT</sequence>
<feature type="domain" description="Neutral trehalase Ca2+ binding" evidence="7">
    <location>
        <begin position="83"/>
        <end position="109"/>
    </location>
</feature>
<feature type="compositionally biased region" description="Polar residues" evidence="6">
    <location>
        <begin position="777"/>
        <end position="792"/>
    </location>
</feature>
<feature type="region of interest" description="Disordered" evidence="6">
    <location>
        <begin position="507"/>
        <end position="529"/>
    </location>
</feature>
<dbReference type="InterPro" id="IPR012341">
    <property type="entry name" value="6hp_glycosidase-like_sf"/>
</dbReference>
<dbReference type="PRINTS" id="PR00744">
    <property type="entry name" value="GLHYDRLASE37"/>
</dbReference>
<dbReference type="PANTHER" id="PTHR23403">
    <property type="entry name" value="TREHALASE"/>
    <property type="match status" value="1"/>
</dbReference>
<dbReference type="Pfam" id="PF07492">
    <property type="entry name" value="Trehalase_Ca-bi"/>
    <property type="match status" value="1"/>
</dbReference>
<dbReference type="OrthoDB" id="3542292at2759"/>
<dbReference type="GO" id="GO:0005737">
    <property type="term" value="C:cytoplasm"/>
    <property type="evidence" value="ECO:0007669"/>
    <property type="project" value="InterPro"/>
</dbReference>
<dbReference type="PROSITE" id="PS00927">
    <property type="entry name" value="TREHALASE_1"/>
    <property type="match status" value="1"/>
</dbReference>
<dbReference type="InterPro" id="IPR018232">
    <property type="entry name" value="Glyco_hydro_37_CS"/>
</dbReference>
<dbReference type="SUPFAM" id="SSF48208">
    <property type="entry name" value="Six-hairpin glycosidases"/>
    <property type="match status" value="1"/>
</dbReference>
<evidence type="ECO:0000256" key="2">
    <source>
        <dbReference type="ARBA" id="ARBA00005615"/>
    </source>
</evidence>